<proteinExistence type="inferred from homology"/>
<comment type="similarity">
    <text evidence="1">Belongs to the UPF0213 family.</text>
</comment>
<dbReference type="Gene3D" id="3.40.1440.10">
    <property type="entry name" value="GIY-YIG endonuclease"/>
    <property type="match status" value="1"/>
</dbReference>
<dbReference type="InterPro" id="IPR050190">
    <property type="entry name" value="UPF0213_domain"/>
</dbReference>
<feature type="domain" description="GIY-YIG" evidence="2">
    <location>
        <begin position="1"/>
        <end position="77"/>
    </location>
</feature>
<organism evidence="3">
    <name type="scientific">Pricia antarctica</name>
    <dbReference type="NCBI Taxonomy" id="641691"/>
    <lineage>
        <taxon>Bacteria</taxon>
        <taxon>Pseudomonadati</taxon>
        <taxon>Bacteroidota</taxon>
        <taxon>Flavobacteriia</taxon>
        <taxon>Flavobacteriales</taxon>
        <taxon>Flavobacteriaceae</taxon>
        <taxon>Pricia</taxon>
    </lineage>
</organism>
<evidence type="ECO:0000313" key="3">
    <source>
        <dbReference type="EMBL" id="HEA20003.1"/>
    </source>
</evidence>
<gene>
    <name evidence="3" type="ORF">ENH87_03700</name>
</gene>
<dbReference type="PANTHER" id="PTHR34477">
    <property type="entry name" value="UPF0213 PROTEIN YHBQ"/>
    <property type="match status" value="1"/>
</dbReference>
<dbReference type="Proteomes" id="UP000886191">
    <property type="component" value="Unassembled WGS sequence"/>
</dbReference>
<evidence type="ECO:0000256" key="1">
    <source>
        <dbReference type="ARBA" id="ARBA00007435"/>
    </source>
</evidence>
<name>A0A831QN63_9FLAO</name>
<evidence type="ECO:0000259" key="2">
    <source>
        <dbReference type="PROSITE" id="PS50164"/>
    </source>
</evidence>
<accession>A0A831QN63</accession>
<comment type="caution">
    <text evidence="3">The sequence shown here is derived from an EMBL/GenBank/DDBJ whole genome shotgun (WGS) entry which is preliminary data.</text>
</comment>
<dbReference type="CDD" id="cd10449">
    <property type="entry name" value="GIY-YIG_SLX1_like"/>
    <property type="match status" value="1"/>
</dbReference>
<dbReference type="SUPFAM" id="SSF82771">
    <property type="entry name" value="GIY-YIG endonuclease"/>
    <property type="match status" value="1"/>
</dbReference>
<dbReference type="Pfam" id="PF01541">
    <property type="entry name" value="GIY-YIG"/>
    <property type="match status" value="1"/>
</dbReference>
<dbReference type="EMBL" id="DRGL01000018">
    <property type="protein sequence ID" value="HEA20003.1"/>
    <property type="molecule type" value="Genomic_DNA"/>
</dbReference>
<dbReference type="InterPro" id="IPR035901">
    <property type="entry name" value="GIY-YIG_endonuc_sf"/>
</dbReference>
<dbReference type="AlphaFoldDB" id="A0A831QN63"/>
<dbReference type="InterPro" id="IPR000305">
    <property type="entry name" value="GIY-YIG_endonuc"/>
</dbReference>
<dbReference type="PANTHER" id="PTHR34477:SF1">
    <property type="entry name" value="UPF0213 PROTEIN YHBQ"/>
    <property type="match status" value="1"/>
</dbReference>
<reference evidence="3" key="1">
    <citation type="journal article" date="2020" name="mSystems">
        <title>Genome- and Community-Level Interaction Insights into Carbon Utilization and Element Cycling Functions of Hydrothermarchaeota in Hydrothermal Sediment.</title>
        <authorList>
            <person name="Zhou Z."/>
            <person name="Liu Y."/>
            <person name="Xu W."/>
            <person name="Pan J."/>
            <person name="Luo Z.H."/>
            <person name="Li M."/>
        </authorList>
    </citation>
    <scope>NUCLEOTIDE SEQUENCE [LARGE SCALE GENOMIC DNA]</scope>
    <source>
        <strain evidence="3">HyVt-345</strain>
    </source>
</reference>
<sequence>MFYVYVLLSEKDGRLYKGITGDIVKRVKQHNLGQNRSTRVFGPWKLVHREEFATRPEARSREKFFKSGAGREFLKNKLG</sequence>
<protein>
    <submittedName>
        <fullName evidence="3">GIY-YIG nuclease family protein</fullName>
    </submittedName>
</protein>
<dbReference type="PROSITE" id="PS50164">
    <property type="entry name" value="GIY_YIG"/>
    <property type="match status" value="1"/>
</dbReference>